<dbReference type="AlphaFoldDB" id="A0A1M4TN55"/>
<name>A0A1M4TN55_VIBGA</name>
<keyword evidence="2" id="KW-0560">Oxidoreductase</keyword>
<proteinExistence type="inferred from homology"/>
<dbReference type="Pfam" id="PF01408">
    <property type="entry name" value="GFO_IDH_MocA"/>
    <property type="match status" value="1"/>
</dbReference>
<dbReference type="InterPro" id="IPR051317">
    <property type="entry name" value="Gfo/Idh/MocA_oxidoreduct"/>
</dbReference>
<protein>
    <submittedName>
        <fullName evidence="5">Predicted dehydrogenase</fullName>
    </submittedName>
</protein>
<evidence type="ECO:0000259" key="4">
    <source>
        <dbReference type="Pfam" id="PF02894"/>
    </source>
</evidence>
<gene>
    <name evidence="5" type="ORF">SAMN02745781_00356</name>
</gene>
<dbReference type="InterPro" id="IPR036291">
    <property type="entry name" value="NAD(P)-bd_dom_sf"/>
</dbReference>
<feature type="domain" description="Gfo/Idh/MocA-like oxidoreductase C-terminal" evidence="4">
    <location>
        <begin position="135"/>
        <end position="345"/>
    </location>
</feature>
<dbReference type="GO" id="GO:0000166">
    <property type="term" value="F:nucleotide binding"/>
    <property type="evidence" value="ECO:0007669"/>
    <property type="project" value="InterPro"/>
</dbReference>
<evidence type="ECO:0000313" key="6">
    <source>
        <dbReference type="Proteomes" id="UP000184159"/>
    </source>
</evidence>
<evidence type="ECO:0000256" key="2">
    <source>
        <dbReference type="ARBA" id="ARBA00023002"/>
    </source>
</evidence>
<dbReference type="NCBIfam" id="NF008607">
    <property type="entry name" value="PRK11579.1"/>
    <property type="match status" value="1"/>
</dbReference>
<dbReference type="Pfam" id="PF02894">
    <property type="entry name" value="GFO_IDH_MocA_C"/>
    <property type="match status" value="1"/>
</dbReference>
<evidence type="ECO:0000259" key="3">
    <source>
        <dbReference type="Pfam" id="PF01408"/>
    </source>
</evidence>
<dbReference type="PANTHER" id="PTHR43708:SF5">
    <property type="entry name" value="CONSERVED EXPRESSED OXIDOREDUCTASE (EUROFUNG)-RELATED"/>
    <property type="match status" value="1"/>
</dbReference>
<accession>A0A1M4TN55</accession>
<dbReference type="InterPro" id="IPR000683">
    <property type="entry name" value="Gfo/Idh/MocA-like_OxRdtase_N"/>
</dbReference>
<dbReference type="EMBL" id="FQUH01000001">
    <property type="protein sequence ID" value="SHE45891.1"/>
    <property type="molecule type" value="Genomic_DNA"/>
</dbReference>
<sequence>MMSQPIKTAVIGYGYSAKTFHIPFLGSLPQFQFCAISSRQQDVIAAQYPAVTCYESADRLLAQSDAELVIITAPNDVHFSLAKMALEHGKHVVVEKPFVTRVSDGETLIRIAQEKQLTLSVYHNRRWDNDFLTVKKLLAEGKLGDVKWFESHFDRYRPEVRDRWRESADVEGAGILYDLAPHLIDQVLELFGSPDALTAQCRSMRQADGATDFFNLLLHYPTFLVQLHANPYSPGDNLRYKILGTKAKYIKMGLDPQESWLKTSGCIEKRQQRREFEENRGQLSTEAHVELIQNEQGGYEHYFIQLADSIRQGTPPPVTAHEALNAIRLIELALKSNDSGQTLKVDL</sequence>
<dbReference type="Gene3D" id="3.40.50.720">
    <property type="entry name" value="NAD(P)-binding Rossmann-like Domain"/>
    <property type="match status" value="1"/>
</dbReference>
<dbReference type="Proteomes" id="UP000184159">
    <property type="component" value="Unassembled WGS sequence"/>
</dbReference>
<keyword evidence="6" id="KW-1185">Reference proteome</keyword>
<dbReference type="SUPFAM" id="SSF51735">
    <property type="entry name" value="NAD(P)-binding Rossmann-fold domains"/>
    <property type="match status" value="1"/>
</dbReference>
<dbReference type="InterPro" id="IPR004104">
    <property type="entry name" value="Gfo/Idh/MocA-like_OxRdtase_C"/>
</dbReference>
<dbReference type="Gene3D" id="3.30.360.10">
    <property type="entry name" value="Dihydrodipicolinate Reductase, domain 2"/>
    <property type="match status" value="1"/>
</dbReference>
<evidence type="ECO:0000313" key="5">
    <source>
        <dbReference type="EMBL" id="SHE45891.1"/>
    </source>
</evidence>
<feature type="domain" description="Gfo/Idh/MocA-like oxidoreductase N-terminal" evidence="3">
    <location>
        <begin position="6"/>
        <end position="123"/>
    </location>
</feature>
<dbReference type="PANTHER" id="PTHR43708">
    <property type="entry name" value="CONSERVED EXPRESSED OXIDOREDUCTASE (EUROFUNG)"/>
    <property type="match status" value="1"/>
</dbReference>
<dbReference type="RefSeq" id="WP_072954802.1">
    <property type="nucleotide sequence ID" value="NZ_FQUH01000001.1"/>
</dbReference>
<dbReference type="GO" id="GO:0016491">
    <property type="term" value="F:oxidoreductase activity"/>
    <property type="evidence" value="ECO:0007669"/>
    <property type="project" value="UniProtKB-KW"/>
</dbReference>
<comment type="similarity">
    <text evidence="1">Belongs to the Gfo/Idh/MocA family.</text>
</comment>
<evidence type="ECO:0000256" key="1">
    <source>
        <dbReference type="ARBA" id="ARBA00010928"/>
    </source>
</evidence>
<organism evidence="5 6">
    <name type="scientific">Vibrio gazogenes DSM 21264 = NBRC 103151</name>
    <dbReference type="NCBI Taxonomy" id="1123492"/>
    <lineage>
        <taxon>Bacteria</taxon>
        <taxon>Pseudomonadati</taxon>
        <taxon>Pseudomonadota</taxon>
        <taxon>Gammaproteobacteria</taxon>
        <taxon>Vibrionales</taxon>
        <taxon>Vibrionaceae</taxon>
        <taxon>Vibrio</taxon>
    </lineage>
</organism>
<reference evidence="6" key="1">
    <citation type="submission" date="2016-11" db="EMBL/GenBank/DDBJ databases">
        <authorList>
            <person name="Varghese N."/>
            <person name="Submissions S."/>
        </authorList>
    </citation>
    <scope>NUCLEOTIDE SEQUENCE [LARGE SCALE GENOMIC DNA]</scope>
    <source>
        <strain evidence="6">DSM 21264</strain>
    </source>
</reference>